<evidence type="ECO:0000256" key="1">
    <source>
        <dbReference type="ARBA" id="ARBA00008668"/>
    </source>
</evidence>
<dbReference type="InterPro" id="IPR001087">
    <property type="entry name" value="GDSL"/>
</dbReference>
<organism evidence="4 5">
    <name type="scientific">Acidiphilium acidophilum</name>
    <name type="common">Thiobacillus acidophilus</name>
    <dbReference type="NCBI Taxonomy" id="76588"/>
    <lineage>
        <taxon>Bacteria</taxon>
        <taxon>Pseudomonadati</taxon>
        <taxon>Pseudomonadota</taxon>
        <taxon>Alphaproteobacteria</taxon>
        <taxon>Acetobacterales</taxon>
        <taxon>Acidocellaceae</taxon>
        <taxon>Acidiphilium</taxon>
    </lineage>
</organism>
<dbReference type="InterPro" id="IPR013424">
    <property type="entry name" value="Ice-binding_C"/>
</dbReference>
<dbReference type="RefSeq" id="WP_319613281.1">
    <property type="nucleotide sequence ID" value="NZ_JAWXYB010000018.1"/>
</dbReference>
<keyword evidence="2" id="KW-0732">Signal</keyword>
<name>A0AAW9DMQ1_ACIAO</name>
<dbReference type="Gene3D" id="3.40.50.1110">
    <property type="entry name" value="SGNH hydrolase"/>
    <property type="match status" value="1"/>
</dbReference>
<sequence>MKTKSIVMRGLAALVLAGCFIGPAAASAYDGLYVFGDSLSDVGNLYAQYGQPVSPPYSEGRFSNGNLWIQDVAASLGLGPVTPSYLGGNDFAYGGAQTGATDANQYNNTPASMFQQGLDLPSQLKQFNAAVTTPQANALYTLWIGSNDLDALLAEVAANTLPASDIPTDIDQIIGNIATFVTGLANDGMKNLLALDVTDLSKTPESIAAAAKTPDPAATLAGIQSVVATFDTGLSTELATLAQADQFSLTYVDTFAPIDSIVADPTAYGLSNVTSPCLTVASSKSPETVCSDPNQYLFWDGLHPTAAGHQLVADVVLEQVPEPGSIGLLAIGVTGLLLIRRRRAGRSLPL</sequence>
<dbReference type="SUPFAM" id="SSF52266">
    <property type="entry name" value="SGNH hydrolase"/>
    <property type="match status" value="1"/>
</dbReference>
<keyword evidence="4" id="KW-0378">Hydrolase</keyword>
<dbReference type="NCBIfam" id="TIGR02595">
    <property type="entry name" value="PEP_CTERM"/>
    <property type="match status" value="1"/>
</dbReference>
<reference evidence="4 5" key="1">
    <citation type="submission" date="2023-11" db="EMBL/GenBank/DDBJ databases">
        <title>MicrobeMod: A computational toolkit for identifying prokaryotic methylation and restriction-modification with nanopore sequencing.</title>
        <authorList>
            <person name="Crits-Christoph A."/>
            <person name="Kang S.C."/>
            <person name="Lee H."/>
            <person name="Ostrov N."/>
        </authorList>
    </citation>
    <scope>NUCLEOTIDE SEQUENCE [LARGE SCALE GENOMIC DNA]</scope>
    <source>
        <strain evidence="4 5">DSMZ 700</strain>
    </source>
</reference>
<dbReference type="AlphaFoldDB" id="A0AAW9DMQ1"/>
<feature type="domain" description="Ice-binding protein C-terminal" evidence="3">
    <location>
        <begin position="319"/>
        <end position="342"/>
    </location>
</feature>
<proteinExistence type="inferred from homology"/>
<dbReference type="EMBL" id="JAWXYB010000018">
    <property type="protein sequence ID" value="MDX5930326.1"/>
    <property type="molecule type" value="Genomic_DNA"/>
</dbReference>
<gene>
    <name evidence="4" type="ORF">SIL87_06030</name>
</gene>
<feature type="chain" id="PRO_5043488525" evidence="2">
    <location>
        <begin position="29"/>
        <end position="350"/>
    </location>
</feature>
<dbReference type="Pfam" id="PF00657">
    <property type="entry name" value="Lipase_GDSL"/>
    <property type="match status" value="1"/>
</dbReference>
<protein>
    <submittedName>
        <fullName evidence="4">SGNH/GDSL hydrolase family protein</fullName>
    </submittedName>
</protein>
<dbReference type="Proteomes" id="UP001279553">
    <property type="component" value="Unassembled WGS sequence"/>
</dbReference>
<dbReference type="PANTHER" id="PTHR22835">
    <property type="entry name" value="ZINC FINGER FYVE DOMAIN CONTAINING PROTEIN"/>
    <property type="match status" value="1"/>
</dbReference>
<dbReference type="GO" id="GO:0016788">
    <property type="term" value="F:hydrolase activity, acting on ester bonds"/>
    <property type="evidence" value="ECO:0007669"/>
    <property type="project" value="InterPro"/>
</dbReference>
<comment type="similarity">
    <text evidence="1">Belongs to the 'GDSL' lipolytic enzyme family.</text>
</comment>
<accession>A0AAW9DMQ1</accession>
<evidence type="ECO:0000259" key="3">
    <source>
        <dbReference type="Pfam" id="PF07589"/>
    </source>
</evidence>
<dbReference type="Pfam" id="PF07589">
    <property type="entry name" value="PEP-CTERM"/>
    <property type="match status" value="1"/>
</dbReference>
<feature type="signal peptide" evidence="2">
    <location>
        <begin position="1"/>
        <end position="28"/>
    </location>
</feature>
<dbReference type="InterPro" id="IPR036514">
    <property type="entry name" value="SGNH_hydro_sf"/>
</dbReference>
<keyword evidence="5" id="KW-1185">Reference proteome</keyword>
<dbReference type="CDD" id="cd01846">
    <property type="entry name" value="fatty_acyltransferase_like"/>
    <property type="match status" value="1"/>
</dbReference>
<evidence type="ECO:0000313" key="5">
    <source>
        <dbReference type="Proteomes" id="UP001279553"/>
    </source>
</evidence>
<dbReference type="PANTHER" id="PTHR22835:SF659">
    <property type="entry name" value="GDSL LIPASE_ACYLHYDROLASE, PUTATIVE (AFU_ORTHOLOGUE AFUA_2G00510)-RELATED"/>
    <property type="match status" value="1"/>
</dbReference>
<evidence type="ECO:0000313" key="4">
    <source>
        <dbReference type="EMBL" id="MDX5930326.1"/>
    </source>
</evidence>
<comment type="caution">
    <text evidence="4">The sequence shown here is derived from an EMBL/GenBank/DDBJ whole genome shotgun (WGS) entry which is preliminary data.</text>
</comment>
<evidence type="ECO:0000256" key="2">
    <source>
        <dbReference type="SAM" id="SignalP"/>
    </source>
</evidence>